<evidence type="ECO:0000313" key="3">
    <source>
        <dbReference type="Proteomes" id="UP000266841"/>
    </source>
</evidence>
<comment type="caution">
    <text evidence="2">The sequence shown here is derived from an EMBL/GenBank/DDBJ whole genome shotgun (WGS) entry which is preliminary data.</text>
</comment>
<keyword evidence="3" id="KW-1185">Reference proteome</keyword>
<feature type="region of interest" description="Disordered" evidence="1">
    <location>
        <begin position="198"/>
        <end position="228"/>
    </location>
</feature>
<sequence length="228" mass="24432">MFIAPKFQPYYSSAVSNTILSSLYAVCAFGTRNYSESDLDTIPTSAEVLFRSASGPAHMRFIPPPMSELDAGTQASMSQRLIGTKAKQAGSSSAVSVFQVSVLDSFTSRSLCSTAPTRPPTQRRYGFQVRRCATARPATSRLSMAPRPSLIEAKTVEETSPAVSPIFGPPVRPCWGSAAHQHCDARLCVRVIVSESRPARAGGPRGRRAGADGEDGSFYGPVSNSREH</sequence>
<evidence type="ECO:0000313" key="2">
    <source>
        <dbReference type="EMBL" id="EJK53633.1"/>
    </source>
</evidence>
<gene>
    <name evidence="2" type="ORF">THAOC_26890</name>
</gene>
<accession>K0RIW0</accession>
<dbReference type="EMBL" id="AGNL01037390">
    <property type="protein sequence ID" value="EJK53633.1"/>
    <property type="molecule type" value="Genomic_DNA"/>
</dbReference>
<proteinExistence type="predicted"/>
<evidence type="ECO:0000256" key="1">
    <source>
        <dbReference type="SAM" id="MobiDB-lite"/>
    </source>
</evidence>
<reference evidence="2 3" key="1">
    <citation type="journal article" date="2012" name="Genome Biol.">
        <title>Genome and low-iron response of an oceanic diatom adapted to chronic iron limitation.</title>
        <authorList>
            <person name="Lommer M."/>
            <person name="Specht M."/>
            <person name="Roy A.S."/>
            <person name="Kraemer L."/>
            <person name="Andreson R."/>
            <person name="Gutowska M.A."/>
            <person name="Wolf J."/>
            <person name="Bergner S.V."/>
            <person name="Schilhabel M.B."/>
            <person name="Klostermeier U.C."/>
            <person name="Beiko R.G."/>
            <person name="Rosenstiel P."/>
            <person name="Hippler M."/>
            <person name="Laroche J."/>
        </authorList>
    </citation>
    <scope>NUCLEOTIDE SEQUENCE [LARGE SCALE GENOMIC DNA]</scope>
    <source>
        <strain evidence="2 3">CCMP1005</strain>
    </source>
</reference>
<dbReference type="AlphaFoldDB" id="K0RIW0"/>
<dbReference type="Proteomes" id="UP000266841">
    <property type="component" value="Unassembled WGS sequence"/>
</dbReference>
<name>K0RIW0_THAOC</name>
<organism evidence="2 3">
    <name type="scientific">Thalassiosira oceanica</name>
    <name type="common">Marine diatom</name>
    <dbReference type="NCBI Taxonomy" id="159749"/>
    <lineage>
        <taxon>Eukaryota</taxon>
        <taxon>Sar</taxon>
        <taxon>Stramenopiles</taxon>
        <taxon>Ochrophyta</taxon>
        <taxon>Bacillariophyta</taxon>
        <taxon>Coscinodiscophyceae</taxon>
        <taxon>Thalassiosirophycidae</taxon>
        <taxon>Thalassiosirales</taxon>
        <taxon>Thalassiosiraceae</taxon>
        <taxon>Thalassiosira</taxon>
    </lineage>
</organism>
<protein>
    <submittedName>
        <fullName evidence="2">Uncharacterized protein</fullName>
    </submittedName>
</protein>